<dbReference type="AlphaFoldDB" id="M5S295"/>
<reference evidence="1 2" key="1">
    <citation type="journal article" date="2013" name="Mar. Genomics">
        <title>Expression of sulfatases in Rhodopirellula baltica and the diversity of sulfatases in the genus Rhodopirellula.</title>
        <authorList>
            <person name="Wegner C.E."/>
            <person name="Richter-Heitmann T."/>
            <person name="Klindworth A."/>
            <person name="Klockow C."/>
            <person name="Richter M."/>
            <person name="Achstetter T."/>
            <person name="Glockner F.O."/>
            <person name="Harder J."/>
        </authorList>
    </citation>
    <scope>NUCLEOTIDE SEQUENCE [LARGE SCALE GENOMIC DNA]</scope>
    <source>
        <strain evidence="1 2">SH398</strain>
    </source>
</reference>
<protein>
    <submittedName>
        <fullName evidence="1">Uncharacterized protein</fullName>
    </submittedName>
</protein>
<evidence type="ECO:0000313" key="2">
    <source>
        <dbReference type="Proteomes" id="UP000011996"/>
    </source>
</evidence>
<dbReference type="STRING" id="1263868.RESH_03659"/>
<gene>
    <name evidence="1" type="ORF">RESH_03659</name>
</gene>
<organism evidence="1 2">
    <name type="scientific">Rhodopirellula europaea SH398</name>
    <dbReference type="NCBI Taxonomy" id="1263868"/>
    <lineage>
        <taxon>Bacteria</taxon>
        <taxon>Pseudomonadati</taxon>
        <taxon>Planctomycetota</taxon>
        <taxon>Planctomycetia</taxon>
        <taxon>Pirellulales</taxon>
        <taxon>Pirellulaceae</taxon>
        <taxon>Rhodopirellula</taxon>
    </lineage>
</organism>
<proteinExistence type="predicted"/>
<evidence type="ECO:0000313" key="1">
    <source>
        <dbReference type="EMBL" id="EMI25743.1"/>
    </source>
</evidence>
<sequence>MRRPIEQIWLRSQLVKLSLNLWSLELLVLKPWLLGLPSLGRSSREVSELQPSGFAVDCEMNKRFASKRVLSNN</sequence>
<accession>M5S295</accession>
<dbReference type="Proteomes" id="UP000011996">
    <property type="component" value="Unassembled WGS sequence"/>
</dbReference>
<name>M5S295_9BACT</name>
<dbReference type="EMBL" id="ANOF01000117">
    <property type="protein sequence ID" value="EMI25743.1"/>
    <property type="molecule type" value="Genomic_DNA"/>
</dbReference>
<comment type="caution">
    <text evidence="1">The sequence shown here is derived from an EMBL/GenBank/DDBJ whole genome shotgun (WGS) entry which is preliminary data.</text>
</comment>